<gene>
    <name evidence="1" type="ORF">BFG52_15310</name>
</gene>
<proteinExistence type="predicted"/>
<dbReference type="STRING" id="1789224.BFG52_15310"/>
<dbReference type="Proteomes" id="UP000093391">
    <property type="component" value="Chromosome"/>
</dbReference>
<evidence type="ECO:0000313" key="2">
    <source>
        <dbReference type="Proteomes" id="UP000093391"/>
    </source>
</evidence>
<dbReference type="EMBL" id="CP016895">
    <property type="protein sequence ID" value="AOA59577.1"/>
    <property type="molecule type" value="Genomic_DNA"/>
</dbReference>
<evidence type="ECO:0000313" key="1">
    <source>
        <dbReference type="EMBL" id="AOA59577.1"/>
    </source>
</evidence>
<dbReference type="AlphaFoldDB" id="A0A1B2M307"/>
<name>A0A1B2M307_9GAMM</name>
<protein>
    <submittedName>
        <fullName evidence="1">Uncharacterized protein</fullName>
    </submittedName>
</protein>
<dbReference type="RefSeq" id="WP_067558180.1">
    <property type="nucleotide sequence ID" value="NZ_CP016895.1"/>
</dbReference>
<organism evidence="1 2">
    <name type="scientific">Acinetobacter larvae</name>
    <dbReference type="NCBI Taxonomy" id="1789224"/>
    <lineage>
        <taxon>Bacteria</taxon>
        <taxon>Pseudomonadati</taxon>
        <taxon>Pseudomonadota</taxon>
        <taxon>Gammaproteobacteria</taxon>
        <taxon>Moraxellales</taxon>
        <taxon>Moraxellaceae</taxon>
        <taxon>Acinetobacter</taxon>
    </lineage>
</organism>
<keyword evidence="2" id="KW-1185">Reference proteome</keyword>
<sequence>MKYSHNLIVEKVIFHGKENHGRWFENAENKCELPVRISYAENKSILENSCKVLRKLHDRQEKLWLKFFDFQTEQ</sequence>
<reference evidence="1 2" key="1">
    <citation type="submission" date="2016-08" db="EMBL/GenBank/DDBJ databases">
        <authorList>
            <person name="Seilhamer J.J."/>
        </authorList>
    </citation>
    <scope>NUCLEOTIDE SEQUENCE [LARGE SCALE GENOMIC DNA]</scope>
    <source>
        <strain evidence="1 2">BRTC-1</strain>
    </source>
</reference>
<dbReference type="KEGG" id="ala:BFG52_15310"/>
<accession>A0A1B2M307</accession>